<sequence>MIAVAALVVLGGCGTLNGPGQEAAPTHYPYEKLTSAGQQLTMVRYVTNDIINQFEHRYWGWERTNYRESASSFKDFYRDVPERFYREVERVFAQAARTQPLLRDASRVRDSVRQVVRLPETAAVAPHLVVDFRFTTEDEEAGRHRWDLLMRAVVDFDRWKILYWKAYANPEPSTYAALAEKAAGCFVGQPPFRTVLPPGMDFDQLGADPLADQKLLSVSACRGEPRRLFYFDRRGGVYERRVAQSAGGYDLVKVAEFDPSAAY</sequence>
<dbReference type="AlphaFoldDB" id="A0A7C4ZRE8"/>
<dbReference type="EMBL" id="DRPZ01000141">
    <property type="protein sequence ID" value="HGY09460.1"/>
    <property type="molecule type" value="Genomic_DNA"/>
</dbReference>
<dbReference type="Proteomes" id="UP000885759">
    <property type="component" value="Unassembled WGS sequence"/>
</dbReference>
<accession>A0A7C4ZRE8</accession>
<name>A0A7C4ZRE8_9DEIN</name>
<protein>
    <submittedName>
        <fullName evidence="1">Uncharacterized protein</fullName>
    </submittedName>
</protein>
<gene>
    <name evidence="1" type="ORF">ENK37_05320</name>
</gene>
<proteinExistence type="predicted"/>
<comment type="caution">
    <text evidence="1">The sequence shown here is derived from an EMBL/GenBank/DDBJ whole genome shotgun (WGS) entry which is preliminary data.</text>
</comment>
<reference evidence="1" key="1">
    <citation type="journal article" date="2020" name="mSystems">
        <title>Genome- and Community-Level Interaction Insights into Carbon Utilization and Element Cycling Functions of Hydrothermarchaeota in Hydrothermal Sediment.</title>
        <authorList>
            <person name="Zhou Z."/>
            <person name="Liu Y."/>
            <person name="Xu W."/>
            <person name="Pan J."/>
            <person name="Luo Z.H."/>
            <person name="Li M."/>
        </authorList>
    </citation>
    <scope>NUCLEOTIDE SEQUENCE [LARGE SCALE GENOMIC DNA]</scope>
    <source>
        <strain evidence="1">HyVt-570</strain>
    </source>
</reference>
<evidence type="ECO:0000313" key="1">
    <source>
        <dbReference type="EMBL" id="HGY09460.1"/>
    </source>
</evidence>
<organism evidence="1">
    <name type="scientific">Oceanithermus profundus</name>
    <dbReference type="NCBI Taxonomy" id="187137"/>
    <lineage>
        <taxon>Bacteria</taxon>
        <taxon>Thermotogati</taxon>
        <taxon>Deinococcota</taxon>
        <taxon>Deinococci</taxon>
        <taxon>Thermales</taxon>
        <taxon>Thermaceae</taxon>
        <taxon>Oceanithermus</taxon>
    </lineage>
</organism>